<dbReference type="Proteomes" id="UP000504603">
    <property type="component" value="Unplaced"/>
</dbReference>
<evidence type="ECO:0000313" key="3">
    <source>
        <dbReference type="RefSeq" id="XP_022132498.1"/>
    </source>
</evidence>
<dbReference type="InterPro" id="IPR050592">
    <property type="entry name" value="GDSL_lipolytic_enzyme"/>
</dbReference>
<dbReference type="InterPro" id="IPR035669">
    <property type="entry name" value="SGNH_plant_lipase-like"/>
</dbReference>
<dbReference type="OrthoDB" id="1600564at2759"/>
<dbReference type="FunFam" id="3.40.50.1110:FF:000003">
    <property type="entry name" value="GDSL esterase/lipase APG"/>
    <property type="match status" value="1"/>
</dbReference>
<gene>
    <name evidence="3" type="primary">LOC111005339</name>
</gene>
<evidence type="ECO:0000256" key="1">
    <source>
        <dbReference type="ARBA" id="ARBA00008668"/>
    </source>
</evidence>
<proteinExistence type="inferred from homology"/>
<dbReference type="InterPro" id="IPR036514">
    <property type="entry name" value="SGNH_hydro_sf"/>
</dbReference>
<protein>
    <submittedName>
        <fullName evidence="3">GDSL esterase/lipase EXL3-like</fullName>
    </submittedName>
</protein>
<dbReference type="SUPFAM" id="SSF52266">
    <property type="entry name" value="SGNH hydrolase"/>
    <property type="match status" value="1"/>
</dbReference>
<dbReference type="PANTHER" id="PTHR45642">
    <property type="entry name" value="GDSL ESTERASE/LIPASE EXL3"/>
    <property type="match status" value="1"/>
</dbReference>
<name>A0A6J1BWF1_MOMCH</name>
<dbReference type="Gene3D" id="3.40.50.1110">
    <property type="entry name" value="SGNH hydrolase"/>
    <property type="match status" value="1"/>
</dbReference>
<organism evidence="2 3">
    <name type="scientific">Momordica charantia</name>
    <name type="common">Bitter gourd</name>
    <name type="synonym">Balsam pear</name>
    <dbReference type="NCBI Taxonomy" id="3673"/>
    <lineage>
        <taxon>Eukaryota</taxon>
        <taxon>Viridiplantae</taxon>
        <taxon>Streptophyta</taxon>
        <taxon>Embryophyta</taxon>
        <taxon>Tracheophyta</taxon>
        <taxon>Spermatophyta</taxon>
        <taxon>Magnoliopsida</taxon>
        <taxon>eudicotyledons</taxon>
        <taxon>Gunneridae</taxon>
        <taxon>Pentapetalae</taxon>
        <taxon>rosids</taxon>
        <taxon>fabids</taxon>
        <taxon>Cucurbitales</taxon>
        <taxon>Cucurbitaceae</taxon>
        <taxon>Momordiceae</taxon>
        <taxon>Momordica</taxon>
    </lineage>
</organism>
<sequence>MLRRKLQKKFPDYLEILCIIFLGFCLKGSAADSLLPANEKIPALIVFGDSIMDPGNNNYIKTLVKCDFPPYGRDFNGGSPTGRFSNGKIPSDFIAEELGVKELLPAYLDPSLTTEELLTGVSFASGASGYDPLTAKITSVLSLNDQLEMFKEYIKKIKSAVGEERAAPILSKSVIIVCSGSDDIANTYFITPFRRLHYDVAAYTDLMLGSASGFLQQLYALGGRRIGVLSLPAIGCVPSQRTLGGGVARGCSEAANKAALVFNSKLSSLITSMGNKYSDAKFVYLDIYNPLLALIQKPDQYGFEEVEKGCCGTGNIEVSILCNPLTKLNSCPDADNYIFWDSYHPSQKTYKILTTHILNTVR</sequence>
<dbReference type="InterPro" id="IPR001087">
    <property type="entry name" value="GDSL"/>
</dbReference>
<dbReference type="AlphaFoldDB" id="A0A6J1BWF1"/>
<keyword evidence="2" id="KW-1185">Reference proteome</keyword>
<dbReference type="KEGG" id="mcha:111005339"/>
<dbReference type="GO" id="GO:0016788">
    <property type="term" value="F:hydrolase activity, acting on ester bonds"/>
    <property type="evidence" value="ECO:0007669"/>
    <property type="project" value="InterPro"/>
</dbReference>
<dbReference type="GO" id="GO:0005576">
    <property type="term" value="C:extracellular region"/>
    <property type="evidence" value="ECO:0007669"/>
    <property type="project" value="TreeGrafter"/>
</dbReference>
<dbReference type="CDD" id="cd01837">
    <property type="entry name" value="SGNH_plant_lipase_like"/>
    <property type="match status" value="1"/>
</dbReference>
<evidence type="ECO:0000313" key="2">
    <source>
        <dbReference type="Proteomes" id="UP000504603"/>
    </source>
</evidence>
<dbReference type="Pfam" id="PF00657">
    <property type="entry name" value="Lipase_GDSL"/>
    <property type="match status" value="1"/>
</dbReference>
<dbReference type="GeneID" id="111005339"/>
<dbReference type="RefSeq" id="XP_022132498.1">
    <property type="nucleotide sequence ID" value="XM_022276806.1"/>
</dbReference>
<dbReference type="PANTHER" id="PTHR45642:SF95">
    <property type="entry name" value="GDSL-LIKE LIPASE_ACYLHYDROLASE FAMILY PROTEIN, EXPRESSED"/>
    <property type="match status" value="1"/>
</dbReference>
<reference evidence="3" key="1">
    <citation type="submission" date="2025-08" db="UniProtKB">
        <authorList>
            <consortium name="RefSeq"/>
        </authorList>
    </citation>
    <scope>IDENTIFICATION</scope>
    <source>
        <strain evidence="3">OHB3-1</strain>
    </source>
</reference>
<accession>A0A6J1BWF1</accession>
<comment type="similarity">
    <text evidence="1">Belongs to the 'GDSL' lipolytic enzyme family.</text>
</comment>